<gene>
    <name evidence="2" type="ORF">POM88_025560</name>
</gene>
<evidence type="ECO:0000259" key="1">
    <source>
        <dbReference type="Pfam" id="PF14111"/>
    </source>
</evidence>
<sequence>MANTSSIIDAMNNITLEDEEEGGLAIAGEDVNENVHLFTGFNANLCVVARFITDGHADFQALQQTLAALWKPGRGVYIKELETNLYLFQFYHELDVKRVLEGSPWSFNRRALVMARMKEGESPRSI</sequence>
<protein>
    <submittedName>
        <fullName evidence="2">DUF4283 domain-containing protein</fullName>
    </submittedName>
</protein>
<dbReference type="InterPro" id="IPR025558">
    <property type="entry name" value="DUF4283"/>
</dbReference>
<dbReference type="Proteomes" id="UP001237642">
    <property type="component" value="Unassembled WGS sequence"/>
</dbReference>
<dbReference type="AlphaFoldDB" id="A0AAD8I4D6"/>
<dbReference type="Pfam" id="PF14111">
    <property type="entry name" value="DUF4283"/>
    <property type="match status" value="1"/>
</dbReference>
<dbReference type="EMBL" id="JAUIZM010000006">
    <property type="protein sequence ID" value="KAK1378816.1"/>
    <property type="molecule type" value="Genomic_DNA"/>
</dbReference>
<organism evidence="2 3">
    <name type="scientific">Heracleum sosnowskyi</name>
    <dbReference type="NCBI Taxonomy" id="360622"/>
    <lineage>
        <taxon>Eukaryota</taxon>
        <taxon>Viridiplantae</taxon>
        <taxon>Streptophyta</taxon>
        <taxon>Embryophyta</taxon>
        <taxon>Tracheophyta</taxon>
        <taxon>Spermatophyta</taxon>
        <taxon>Magnoliopsida</taxon>
        <taxon>eudicotyledons</taxon>
        <taxon>Gunneridae</taxon>
        <taxon>Pentapetalae</taxon>
        <taxon>asterids</taxon>
        <taxon>campanulids</taxon>
        <taxon>Apiales</taxon>
        <taxon>Apiaceae</taxon>
        <taxon>Apioideae</taxon>
        <taxon>apioid superclade</taxon>
        <taxon>Tordylieae</taxon>
        <taxon>Tordyliinae</taxon>
        <taxon>Heracleum</taxon>
    </lineage>
</organism>
<reference evidence="2" key="2">
    <citation type="submission" date="2023-05" db="EMBL/GenBank/DDBJ databases">
        <authorList>
            <person name="Schelkunov M.I."/>
        </authorList>
    </citation>
    <scope>NUCLEOTIDE SEQUENCE</scope>
    <source>
        <strain evidence="2">Hsosn_3</strain>
        <tissue evidence="2">Leaf</tissue>
    </source>
</reference>
<evidence type="ECO:0000313" key="2">
    <source>
        <dbReference type="EMBL" id="KAK1378816.1"/>
    </source>
</evidence>
<evidence type="ECO:0000313" key="3">
    <source>
        <dbReference type="Proteomes" id="UP001237642"/>
    </source>
</evidence>
<name>A0AAD8I4D6_9APIA</name>
<reference evidence="2" key="1">
    <citation type="submission" date="2023-02" db="EMBL/GenBank/DDBJ databases">
        <title>Genome of toxic invasive species Heracleum sosnowskyi carries increased number of genes despite the absence of recent whole-genome duplications.</title>
        <authorList>
            <person name="Schelkunov M."/>
            <person name="Shtratnikova V."/>
            <person name="Makarenko M."/>
            <person name="Klepikova A."/>
            <person name="Omelchenko D."/>
            <person name="Novikova G."/>
            <person name="Obukhova E."/>
            <person name="Bogdanov V."/>
            <person name="Penin A."/>
            <person name="Logacheva M."/>
        </authorList>
    </citation>
    <scope>NUCLEOTIDE SEQUENCE</scope>
    <source>
        <strain evidence="2">Hsosn_3</strain>
        <tissue evidence="2">Leaf</tissue>
    </source>
</reference>
<comment type="caution">
    <text evidence="2">The sequence shown here is derived from an EMBL/GenBank/DDBJ whole genome shotgun (WGS) entry which is preliminary data.</text>
</comment>
<accession>A0AAD8I4D6</accession>
<keyword evidence="3" id="KW-1185">Reference proteome</keyword>
<proteinExistence type="predicted"/>
<feature type="domain" description="DUF4283" evidence="1">
    <location>
        <begin position="44"/>
        <end position="123"/>
    </location>
</feature>